<gene>
    <name evidence="1" type="ORF">UFOVP810_36</name>
</gene>
<reference evidence="1" key="1">
    <citation type="submission" date="2020-04" db="EMBL/GenBank/DDBJ databases">
        <authorList>
            <person name="Chiriac C."/>
            <person name="Salcher M."/>
            <person name="Ghai R."/>
            <person name="Kavagutti S V."/>
        </authorList>
    </citation>
    <scope>NUCLEOTIDE SEQUENCE</scope>
</reference>
<organism evidence="1">
    <name type="scientific">uncultured Caudovirales phage</name>
    <dbReference type="NCBI Taxonomy" id="2100421"/>
    <lineage>
        <taxon>Viruses</taxon>
        <taxon>Duplodnaviria</taxon>
        <taxon>Heunggongvirae</taxon>
        <taxon>Uroviricota</taxon>
        <taxon>Caudoviricetes</taxon>
        <taxon>Peduoviridae</taxon>
        <taxon>Maltschvirus</taxon>
        <taxon>Maltschvirus maltsch</taxon>
    </lineage>
</organism>
<accession>A0A6J5P7U8</accession>
<sequence length="199" mass="21537">MSRSNLPEPGSLLVDGTKPLTGGASFKGYVPVATHSEAQALVTSTKRKLLEMPGTPAQLNGWSAVLVYTASGLDDNEISLALRITAAQVRNIRKQPGYQQLEQYMLSAAKEQSSNAVQDILAGAEIKAANRLTELVDESVDLKIALAASNSVLDRRGHKAVDKLDIRNEMVNTFRIEYVDKRGAQVPVIDMELEDGDST</sequence>
<protein>
    <submittedName>
        <fullName evidence="1">Uncharacterized protein</fullName>
    </submittedName>
</protein>
<evidence type="ECO:0000313" key="1">
    <source>
        <dbReference type="EMBL" id="CAB4163614.1"/>
    </source>
</evidence>
<dbReference type="EMBL" id="LR796744">
    <property type="protein sequence ID" value="CAB4163614.1"/>
    <property type="molecule type" value="Genomic_DNA"/>
</dbReference>
<name>A0A6J5P7U8_9CAUD</name>
<proteinExistence type="predicted"/>